<keyword evidence="2" id="KW-0805">Transcription regulation</keyword>
<dbReference type="GeneID" id="97554515"/>
<comment type="caution">
    <text evidence="6">The sequence shown here is derived from an EMBL/GenBank/DDBJ whole genome shotgun (WGS) entry which is preliminary data.</text>
</comment>
<dbReference type="PANTHER" id="PTHR30126">
    <property type="entry name" value="HTH-TYPE TRANSCRIPTIONAL REGULATOR"/>
    <property type="match status" value="1"/>
</dbReference>
<evidence type="ECO:0000313" key="6">
    <source>
        <dbReference type="EMBL" id="KZS43923.1"/>
    </source>
</evidence>
<evidence type="ECO:0000256" key="2">
    <source>
        <dbReference type="ARBA" id="ARBA00023015"/>
    </source>
</evidence>
<dbReference type="FunFam" id="1.10.10.10:FF:000001">
    <property type="entry name" value="LysR family transcriptional regulator"/>
    <property type="match status" value="1"/>
</dbReference>
<dbReference type="GO" id="GO:0000976">
    <property type="term" value="F:transcription cis-regulatory region binding"/>
    <property type="evidence" value="ECO:0007669"/>
    <property type="project" value="TreeGrafter"/>
</dbReference>
<comment type="similarity">
    <text evidence="1">Belongs to the LysR transcriptional regulatory family.</text>
</comment>
<dbReference type="Pfam" id="PF03466">
    <property type="entry name" value="LysR_substrate"/>
    <property type="match status" value="1"/>
</dbReference>
<evidence type="ECO:0000313" key="7">
    <source>
        <dbReference type="Proteomes" id="UP000076796"/>
    </source>
</evidence>
<feature type="domain" description="HTH lysR-type" evidence="5">
    <location>
        <begin position="1"/>
        <end position="58"/>
    </location>
</feature>
<reference evidence="6" key="1">
    <citation type="journal article" date="2016" name="Genome Announc.">
        <title>Draft genomes of two strains of Paenibacillus glucanolyticus with capability to degrade lignocellulose.</title>
        <authorList>
            <person name="Mathews S.L."/>
            <person name="Pawlak J."/>
            <person name="Grunden A.M."/>
        </authorList>
    </citation>
    <scope>NUCLEOTIDE SEQUENCE [LARGE SCALE GENOMIC DNA]</scope>
    <source>
        <strain evidence="6">SLM1</strain>
    </source>
</reference>
<dbReference type="EMBL" id="LWMH01000002">
    <property type="protein sequence ID" value="KZS43923.1"/>
    <property type="molecule type" value="Genomic_DNA"/>
</dbReference>
<gene>
    <name evidence="6" type="ORF">AWU65_28005</name>
</gene>
<sequence>MELTDLKVFLRIAEEGNITRAAEQLGYVQSNVTARIKKLENELGVPLFNRHSNGVTLTEKGATLRDYACSILNLSEEAIRSVQETPYPSGCLTIGVVDTVHCGYFIQSLSDYQNMYPDVSLSLLTGSSAELISQVLNYQLDGAFVTGSLPPKVVAEYVDQDEVKLLTKSKEQPFPDLATTKWAVAPSGCPFRSTLEKWLLSEGIPLTRMIEVSSLETQLGIVRSGLAATLLPSSVLSGECADMGSYSIPEAYRHSTTSLIRRNDRFRNKAFSAFAELVKVNFEIKEHL</sequence>
<dbReference type="GO" id="GO:0003700">
    <property type="term" value="F:DNA-binding transcription factor activity"/>
    <property type="evidence" value="ECO:0007669"/>
    <property type="project" value="InterPro"/>
</dbReference>
<dbReference type="SUPFAM" id="SSF53850">
    <property type="entry name" value="Periplasmic binding protein-like II"/>
    <property type="match status" value="1"/>
</dbReference>
<dbReference type="PROSITE" id="PS50931">
    <property type="entry name" value="HTH_LYSR"/>
    <property type="match status" value="1"/>
</dbReference>
<name>A0A163EPC0_9BACL</name>
<evidence type="ECO:0000256" key="3">
    <source>
        <dbReference type="ARBA" id="ARBA00023125"/>
    </source>
</evidence>
<accession>A0A163EPC0</accession>
<dbReference type="PRINTS" id="PR00039">
    <property type="entry name" value="HTHLYSR"/>
</dbReference>
<evidence type="ECO:0000256" key="4">
    <source>
        <dbReference type="ARBA" id="ARBA00023163"/>
    </source>
</evidence>
<dbReference type="InterPro" id="IPR005119">
    <property type="entry name" value="LysR_subst-bd"/>
</dbReference>
<dbReference type="InterPro" id="IPR036388">
    <property type="entry name" value="WH-like_DNA-bd_sf"/>
</dbReference>
<dbReference type="OrthoDB" id="8479357at2"/>
<dbReference type="Gene3D" id="1.10.10.10">
    <property type="entry name" value="Winged helix-like DNA-binding domain superfamily/Winged helix DNA-binding domain"/>
    <property type="match status" value="1"/>
</dbReference>
<evidence type="ECO:0000256" key="1">
    <source>
        <dbReference type="ARBA" id="ARBA00009437"/>
    </source>
</evidence>
<dbReference type="STRING" id="59843.A3958_00310"/>
<keyword evidence="4" id="KW-0804">Transcription</keyword>
<evidence type="ECO:0000259" key="5">
    <source>
        <dbReference type="PROSITE" id="PS50931"/>
    </source>
</evidence>
<keyword evidence="7" id="KW-1185">Reference proteome</keyword>
<proteinExistence type="inferred from homology"/>
<dbReference type="InterPro" id="IPR000847">
    <property type="entry name" value="LysR_HTH_N"/>
</dbReference>
<dbReference type="PANTHER" id="PTHR30126:SF40">
    <property type="entry name" value="HTH-TYPE TRANSCRIPTIONAL REGULATOR GLTR"/>
    <property type="match status" value="1"/>
</dbReference>
<dbReference type="SUPFAM" id="SSF46785">
    <property type="entry name" value="Winged helix' DNA-binding domain"/>
    <property type="match status" value="1"/>
</dbReference>
<organism evidence="6 7">
    <name type="scientific">Paenibacillus glucanolyticus</name>
    <dbReference type="NCBI Taxonomy" id="59843"/>
    <lineage>
        <taxon>Bacteria</taxon>
        <taxon>Bacillati</taxon>
        <taxon>Bacillota</taxon>
        <taxon>Bacilli</taxon>
        <taxon>Bacillales</taxon>
        <taxon>Paenibacillaceae</taxon>
        <taxon>Paenibacillus</taxon>
    </lineage>
</organism>
<protein>
    <submittedName>
        <fullName evidence="6">Transcriptional regulator</fullName>
    </submittedName>
</protein>
<dbReference type="Proteomes" id="UP000076796">
    <property type="component" value="Unassembled WGS sequence"/>
</dbReference>
<keyword evidence="3" id="KW-0238">DNA-binding</keyword>
<dbReference type="Pfam" id="PF00126">
    <property type="entry name" value="HTH_1"/>
    <property type="match status" value="1"/>
</dbReference>
<dbReference type="Gene3D" id="3.40.190.290">
    <property type="match status" value="1"/>
</dbReference>
<dbReference type="AlphaFoldDB" id="A0A163EPC0"/>
<dbReference type="RefSeq" id="WP_063480114.1">
    <property type="nucleotide sequence ID" value="NZ_CP147845.1"/>
</dbReference>
<dbReference type="InterPro" id="IPR036390">
    <property type="entry name" value="WH_DNA-bd_sf"/>
</dbReference>